<dbReference type="RefSeq" id="WP_200467060.1">
    <property type="nucleotide sequence ID" value="NZ_JAENRR010000096.1"/>
</dbReference>
<dbReference type="PROSITE" id="PS51462">
    <property type="entry name" value="NUDIX"/>
    <property type="match status" value="1"/>
</dbReference>
<dbReference type="Proteomes" id="UP000605676">
    <property type="component" value="Unassembled WGS sequence"/>
</dbReference>
<feature type="domain" description="Nudix hydrolase" evidence="1">
    <location>
        <begin position="13"/>
        <end position="144"/>
    </location>
</feature>
<dbReference type="EMBL" id="JAENRR010000096">
    <property type="protein sequence ID" value="MBK3519841.1"/>
    <property type="molecule type" value="Genomic_DNA"/>
</dbReference>
<dbReference type="InterPro" id="IPR015797">
    <property type="entry name" value="NUDIX_hydrolase-like_dom_sf"/>
</dbReference>
<dbReference type="InterPro" id="IPR036390">
    <property type="entry name" value="WH_DNA-bd_sf"/>
</dbReference>
<organism evidence="2 3">
    <name type="scientific">Carboxylicivirga marina</name>
    <dbReference type="NCBI Taxonomy" id="2800988"/>
    <lineage>
        <taxon>Bacteria</taxon>
        <taxon>Pseudomonadati</taxon>
        <taxon>Bacteroidota</taxon>
        <taxon>Bacteroidia</taxon>
        <taxon>Marinilabiliales</taxon>
        <taxon>Marinilabiliaceae</taxon>
        <taxon>Carboxylicivirga</taxon>
    </lineage>
</organism>
<gene>
    <name evidence="2" type="ORF">JIV24_21040</name>
</gene>
<dbReference type="PANTHER" id="PTHR43736">
    <property type="entry name" value="ADP-RIBOSE PYROPHOSPHATASE"/>
    <property type="match status" value="1"/>
</dbReference>
<dbReference type="CDD" id="cd18873">
    <property type="entry name" value="NUDIX_NadM_like"/>
    <property type="match status" value="1"/>
</dbReference>
<dbReference type="PANTHER" id="PTHR43736:SF4">
    <property type="entry name" value="SLR1690 PROTEIN"/>
    <property type="match status" value="1"/>
</dbReference>
<dbReference type="InterPro" id="IPR000086">
    <property type="entry name" value="NUDIX_hydrolase_dom"/>
</dbReference>
<keyword evidence="2" id="KW-0378">Hydrolase</keyword>
<dbReference type="Pfam" id="PF00293">
    <property type="entry name" value="NUDIX"/>
    <property type="match status" value="1"/>
</dbReference>
<proteinExistence type="predicted"/>
<evidence type="ECO:0000259" key="1">
    <source>
        <dbReference type="PROSITE" id="PS51462"/>
    </source>
</evidence>
<accession>A0ABS1HQB8</accession>
<dbReference type="GO" id="GO:0016787">
    <property type="term" value="F:hydrolase activity"/>
    <property type="evidence" value="ECO:0007669"/>
    <property type="project" value="UniProtKB-KW"/>
</dbReference>
<dbReference type="SUPFAM" id="SSF46785">
    <property type="entry name" value="Winged helix' DNA-binding domain"/>
    <property type="match status" value="1"/>
</dbReference>
<comment type="caution">
    <text evidence="2">The sequence shown here is derived from an EMBL/GenBank/DDBJ whole genome shotgun (WGS) entry which is preliminary data.</text>
</comment>
<evidence type="ECO:0000313" key="3">
    <source>
        <dbReference type="Proteomes" id="UP000605676"/>
    </source>
</evidence>
<dbReference type="Gene3D" id="1.10.10.10">
    <property type="entry name" value="Winged helix-like DNA-binding domain superfamily/Winged helix DNA-binding domain"/>
    <property type="match status" value="1"/>
</dbReference>
<name>A0ABS1HQB8_9BACT</name>
<dbReference type="Pfam" id="PF21906">
    <property type="entry name" value="WHD_NrtR"/>
    <property type="match status" value="1"/>
</dbReference>
<dbReference type="InterPro" id="IPR054105">
    <property type="entry name" value="WHD_NrtR"/>
</dbReference>
<evidence type="ECO:0000313" key="2">
    <source>
        <dbReference type="EMBL" id="MBK3519841.1"/>
    </source>
</evidence>
<dbReference type="InterPro" id="IPR036388">
    <property type="entry name" value="WH-like_DNA-bd_sf"/>
</dbReference>
<sequence>MQTNTYEQYQENKRFVAVDCVVFGYEDDKLKLLVFQRAIEPAKGEWSLVGGWTNKEESTEDAARRVLQKWTGLQDVYLEQVHTFSDPNRDPGGSVITVEYYALIKIDDKTSNLIKDYGAKWYTLDELPPLIFDHDILVEKALEKLRLRSSYEIIGRKLLPEKFTLTRLRNIYDQIFMRKFDPGNFRKKILSLKVLERLEEKDMSESRKGAFYFKFKPKKEGEFSDPIFKRSI</sequence>
<protein>
    <submittedName>
        <fullName evidence="2">NUDIX hydrolase</fullName>
    </submittedName>
</protein>
<reference evidence="2 3" key="1">
    <citation type="submission" date="2021-01" db="EMBL/GenBank/DDBJ databases">
        <title>Carboxyliciviraga sp.nov., isolated from coastal sediments.</title>
        <authorList>
            <person name="Lu D."/>
            <person name="Zhang T."/>
        </authorList>
    </citation>
    <scope>NUCLEOTIDE SEQUENCE [LARGE SCALE GENOMIC DNA]</scope>
    <source>
        <strain evidence="2 3">N1Y132</strain>
    </source>
</reference>
<dbReference type="SUPFAM" id="SSF55811">
    <property type="entry name" value="Nudix"/>
    <property type="match status" value="1"/>
</dbReference>
<keyword evidence="3" id="KW-1185">Reference proteome</keyword>
<dbReference type="Gene3D" id="3.90.79.10">
    <property type="entry name" value="Nucleoside Triphosphate Pyrophosphohydrolase"/>
    <property type="match status" value="1"/>
</dbReference>